<accession>A0A1V3WGL4</accession>
<comment type="caution">
    <text evidence="1">The sequence shown here is derived from an EMBL/GenBank/DDBJ whole genome shotgun (WGS) entry which is preliminary data.</text>
</comment>
<dbReference type="EMBL" id="MVBN01000010">
    <property type="protein sequence ID" value="OOK66117.1"/>
    <property type="molecule type" value="Genomic_DNA"/>
</dbReference>
<protein>
    <submittedName>
        <fullName evidence="1">Uncharacterized protein</fullName>
    </submittedName>
</protein>
<evidence type="ECO:0000313" key="2">
    <source>
        <dbReference type="Proteomes" id="UP000188532"/>
    </source>
</evidence>
<organism evidence="1 2">
    <name type="scientific">Mycobacterium kansasii</name>
    <dbReference type="NCBI Taxonomy" id="1768"/>
    <lineage>
        <taxon>Bacteria</taxon>
        <taxon>Bacillati</taxon>
        <taxon>Actinomycetota</taxon>
        <taxon>Actinomycetes</taxon>
        <taxon>Mycobacteriales</taxon>
        <taxon>Mycobacteriaceae</taxon>
        <taxon>Mycobacterium</taxon>
    </lineage>
</organism>
<reference evidence="1 2" key="1">
    <citation type="submission" date="2017-02" db="EMBL/GenBank/DDBJ databases">
        <title>Complete genome sequences of Mycobacterium kansasii strains isolated from rhesus macaques.</title>
        <authorList>
            <person name="Panda A."/>
            <person name="Nagaraj S."/>
            <person name="Zhao X."/>
            <person name="Tettelin H."/>
            <person name="Detolla L.J."/>
        </authorList>
    </citation>
    <scope>NUCLEOTIDE SEQUENCE [LARGE SCALE GENOMIC DNA]</scope>
    <source>
        <strain evidence="1 2">11-3469</strain>
    </source>
</reference>
<dbReference type="Proteomes" id="UP000188532">
    <property type="component" value="Unassembled WGS sequence"/>
</dbReference>
<name>A0A1V3WGL4_MYCKA</name>
<gene>
    <name evidence="1" type="ORF">BZL29_7504</name>
</gene>
<proteinExistence type="predicted"/>
<dbReference type="AlphaFoldDB" id="A0A1V3WGL4"/>
<evidence type="ECO:0000313" key="1">
    <source>
        <dbReference type="EMBL" id="OOK66117.1"/>
    </source>
</evidence>
<sequence length="41" mass="4397">MGRRAVGVGSGCQCPKVLWTLDFQFDANIEGKSVEIASVAR</sequence>